<evidence type="ECO:0000259" key="1">
    <source>
        <dbReference type="Pfam" id="PF07833"/>
    </source>
</evidence>
<dbReference type="SUPFAM" id="SSF55383">
    <property type="entry name" value="Copper amine oxidase, domain N"/>
    <property type="match status" value="1"/>
</dbReference>
<accession>A0A1A5YJ42</accession>
<feature type="domain" description="Copper amine oxidase-like N-terminal" evidence="1">
    <location>
        <begin position="116"/>
        <end position="215"/>
    </location>
</feature>
<reference evidence="2 3" key="1">
    <citation type="submission" date="2016-05" db="EMBL/GenBank/DDBJ databases">
        <title>Paenibacillus oryzae. sp. nov., isolated from the rice root.</title>
        <authorList>
            <person name="Zhang J."/>
            <person name="Zhang X."/>
        </authorList>
    </citation>
    <scope>NUCLEOTIDE SEQUENCE [LARGE SCALE GENOMIC DNA]</scope>
    <source>
        <strain evidence="2 3">1DrF-4</strain>
    </source>
</reference>
<dbReference type="Gene3D" id="3.30.457.10">
    <property type="entry name" value="Copper amine oxidase-like, N-terminal domain"/>
    <property type="match status" value="1"/>
</dbReference>
<keyword evidence="3" id="KW-1185">Reference proteome</keyword>
<dbReference type="InterPro" id="IPR012854">
    <property type="entry name" value="Cu_amine_oxidase-like_N"/>
</dbReference>
<organism evidence="2 3">
    <name type="scientific">Paenibacillus oryzae</name>
    <dbReference type="NCBI Taxonomy" id="1844972"/>
    <lineage>
        <taxon>Bacteria</taxon>
        <taxon>Bacillati</taxon>
        <taxon>Bacillota</taxon>
        <taxon>Bacilli</taxon>
        <taxon>Bacillales</taxon>
        <taxon>Paenibacillaceae</taxon>
        <taxon>Paenibacillus</taxon>
    </lineage>
</organism>
<sequence length="219" mass="24455">MKYLHNIWKMELIQMLISKLKYSALGLLCVLVFTNTAYASSDYFWSESVPMPSCTGSWDGTVSERASSEGSSEGGSMFTIMVDGKKIEQDIPTCAEAKKNRVLVVVNGLYLHVSATVEGWPYIENGRTMAPMRAIADVFGFEVDWKASEQKITLTKEEKSIVMHIGKSEMLVDGKKVLLEDTVPAIKKGVTFLPIRQLAEILGIDVEWDSKTRTARFTE</sequence>
<dbReference type="Proteomes" id="UP000092024">
    <property type="component" value="Unassembled WGS sequence"/>
</dbReference>
<dbReference type="Pfam" id="PF07833">
    <property type="entry name" value="Cu_amine_oxidN1"/>
    <property type="match status" value="1"/>
</dbReference>
<dbReference type="RefSeq" id="WP_068682905.1">
    <property type="nucleotide sequence ID" value="NZ_LYPA01000054.1"/>
</dbReference>
<dbReference type="AlphaFoldDB" id="A0A1A5YJ42"/>
<gene>
    <name evidence="2" type="ORF">A7K91_13700</name>
</gene>
<dbReference type="EMBL" id="LYPA01000054">
    <property type="protein sequence ID" value="OBR65631.1"/>
    <property type="molecule type" value="Genomic_DNA"/>
</dbReference>
<evidence type="ECO:0000313" key="2">
    <source>
        <dbReference type="EMBL" id="OBR65631.1"/>
    </source>
</evidence>
<protein>
    <recommendedName>
        <fullName evidence="1">Copper amine oxidase-like N-terminal domain-containing protein</fullName>
    </recommendedName>
</protein>
<comment type="caution">
    <text evidence="2">The sequence shown here is derived from an EMBL/GenBank/DDBJ whole genome shotgun (WGS) entry which is preliminary data.</text>
</comment>
<evidence type="ECO:0000313" key="3">
    <source>
        <dbReference type="Proteomes" id="UP000092024"/>
    </source>
</evidence>
<dbReference type="InterPro" id="IPR036582">
    <property type="entry name" value="Mao_N_sf"/>
</dbReference>
<name>A0A1A5YJ42_9BACL</name>
<proteinExistence type="predicted"/>
<dbReference type="STRING" id="1844972.A7K91_13700"/>